<name>C1LPT6_SCHJA</name>
<evidence type="ECO:0000256" key="2">
    <source>
        <dbReference type="ARBA" id="ARBA00006416"/>
    </source>
</evidence>
<dbReference type="EMBL" id="FN320988">
    <property type="protein sequence ID" value="CAX76714.1"/>
    <property type="molecule type" value="mRNA"/>
</dbReference>
<protein>
    <recommendedName>
        <fullName evidence="9">Mitochondrial pyruvate carrier</fullName>
    </recommendedName>
</protein>
<keyword evidence="3 9" id="KW-0813">Transport</keyword>
<evidence type="ECO:0000256" key="3">
    <source>
        <dbReference type="ARBA" id="ARBA00022448"/>
    </source>
</evidence>
<dbReference type="GO" id="GO:0006850">
    <property type="term" value="P:pyruvate import into mitochondria"/>
    <property type="evidence" value="ECO:0007669"/>
    <property type="project" value="InterPro"/>
</dbReference>
<proteinExistence type="evidence at transcript level"/>
<keyword evidence="8" id="KW-0472">Membrane</keyword>
<evidence type="ECO:0000256" key="9">
    <source>
        <dbReference type="RuleBase" id="RU363100"/>
    </source>
</evidence>
<keyword evidence="4" id="KW-0812">Transmembrane</keyword>
<comment type="function">
    <text evidence="9">Mediates the uptake of pyruvate into mitochondria.</text>
</comment>
<dbReference type="PANTHER" id="PTHR14154">
    <property type="entry name" value="UPF0041 BRAIN PROTEIN 44-RELATED"/>
    <property type="match status" value="1"/>
</dbReference>
<comment type="subcellular location">
    <subcellularLocation>
        <location evidence="1 9">Mitochondrion inner membrane</location>
        <topology evidence="1 9">Multi-pass membrane protein</topology>
    </subcellularLocation>
</comment>
<keyword evidence="5 9" id="KW-0999">Mitochondrion inner membrane</keyword>
<dbReference type="InterPro" id="IPR005336">
    <property type="entry name" value="MPC"/>
</dbReference>
<comment type="similarity">
    <text evidence="2 9">Belongs to the mitochondrial pyruvate carrier (MPC) (TC 2.A.105) family.</text>
</comment>
<accession>C1LPT6</accession>
<evidence type="ECO:0000256" key="4">
    <source>
        <dbReference type="ARBA" id="ARBA00022692"/>
    </source>
</evidence>
<keyword evidence="6" id="KW-1133">Transmembrane helix</keyword>
<evidence type="ECO:0000256" key="6">
    <source>
        <dbReference type="ARBA" id="ARBA00022989"/>
    </source>
</evidence>
<evidence type="ECO:0000313" key="10">
    <source>
        <dbReference type="EMBL" id="CAX76714.1"/>
    </source>
</evidence>
<dbReference type="Pfam" id="PF03650">
    <property type="entry name" value="MPC"/>
    <property type="match status" value="1"/>
</dbReference>
<organism evidence="10">
    <name type="scientific">Schistosoma japonicum</name>
    <name type="common">Blood fluke</name>
    <dbReference type="NCBI Taxonomy" id="6182"/>
    <lineage>
        <taxon>Eukaryota</taxon>
        <taxon>Metazoa</taxon>
        <taxon>Spiralia</taxon>
        <taxon>Lophotrochozoa</taxon>
        <taxon>Platyhelminthes</taxon>
        <taxon>Trematoda</taxon>
        <taxon>Digenea</taxon>
        <taxon>Strigeidida</taxon>
        <taxon>Schistosomatoidea</taxon>
        <taxon>Schistosomatidae</taxon>
        <taxon>Schistosoma</taxon>
    </lineage>
</organism>
<evidence type="ECO:0000256" key="7">
    <source>
        <dbReference type="ARBA" id="ARBA00023128"/>
    </source>
</evidence>
<sequence length="118" mass="14086">MKVLNYLRRKEFRDYITSTHFWGPLANWGLPLAALGDLKNNPEKISGKMTTALMFYSLAFMRFAYLVQPRNMLLFACHLANETAQSFQMVRYCNYWYMKSESERDEIRKKFTFAIQPY</sequence>
<reference evidence="10" key="1">
    <citation type="journal article" date="2009" name="Nature">
        <title>The Schistosoma japonicum genome reveals features of host-parasite interplay.</title>
        <authorList>
            <person name="Liu F."/>
            <person name="Zhou Y."/>
            <person name="Wang Z.Q."/>
            <person name="Lu G."/>
            <person name="Zheng H."/>
            <person name="Brindley P.J."/>
            <person name="McManus D.P."/>
            <person name="Blair D."/>
            <person name="Zhang Q.H."/>
            <person name="Zhong Y."/>
            <person name="Wang S."/>
            <person name="Han Z.G."/>
            <person name="Chen Z."/>
        </authorList>
    </citation>
    <scope>NUCLEOTIDE SEQUENCE</scope>
    <source>
        <strain evidence="10">Anhui</strain>
    </source>
</reference>
<evidence type="ECO:0000256" key="8">
    <source>
        <dbReference type="ARBA" id="ARBA00023136"/>
    </source>
</evidence>
<keyword evidence="7 9" id="KW-0496">Mitochondrion</keyword>
<dbReference type="AlphaFoldDB" id="C1LPT6"/>
<evidence type="ECO:0000256" key="1">
    <source>
        <dbReference type="ARBA" id="ARBA00004448"/>
    </source>
</evidence>
<evidence type="ECO:0000256" key="5">
    <source>
        <dbReference type="ARBA" id="ARBA00022792"/>
    </source>
</evidence>
<dbReference type="GO" id="GO:0005743">
    <property type="term" value="C:mitochondrial inner membrane"/>
    <property type="evidence" value="ECO:0007669"/>
    <property type="project" value="UniProtKB-SubCell"/>
</dbReference>
<reference evidence="10" key="2">
    <citation type="submission" date="2009-03" db="EMBL/GenBank/DDBJ databases">
        <authorList>
            <person name="Gang L."/>
        </authorList>
    </citation>
    <scope>NUCLEOTIDE SEQUENCE</scope>
    <source>
        <strain evidence="10">Anhui</strain>
    </source>
</reference>